<gene>
    <name evidence="3" type="ORF">LTR77_003721</name>
</gene>
<dbReference type="InterPro" id="IPR000719">
    <property type="entry name" value="Prot_kinase_dom"/>
</dbReference>
<feature type="compositionally biased region" description="Basic and acidic residues" evidence="1">
    <location>
        <begin position="173"/>
        <end position="182"/>
    </location>
</feature>
<dbReference type="PANTHER" id="PTHR44167">
    <property type="entry name" value="OVARIAN-SPECIFIC SERINE/THREONINE-PROTEIN KINASE LOK-RELATED"/>
    <property type="match status" value="1"/>
</dbReference>
<keyword evidence="4" id="KW-1185">Reference proteome</keyword>
<feature type="domain" description="Protein kinase" evidence="2">
    <location>
        <begin position="370"/>
        <end position="675"/>
    </location>
</feature>
<feature type="compositionally biased region" description="Basic and acidic residues" evidence="1">
    <location>
        <begin position="319"/>
        <end position="329"/>
    </location>
</feature>
<proteinExistence type="predicted"/>
<feature type="region of interest" description="Disordered" evidence="1">
    <location>
        <begin position="140"/>
        <end position="290"/>
    </location>
</feature>
<dbReference type="AlphaFoldDB" id="A0AAV9PF59"/>
<dbReference type="InterPro" id="IPR008271">
    <property type="entry name" value="Ser/Thr_kinase_AS"/>
</dbReference>
<reference evidence="3 4" key="1">
    <citation type="submission" date="2023-08" db="EMBL/GenBank/DDBJ databases">
        <title>Black Yeasts Isolated from many extreme environments.</title>
        <authorList>
            <person name="Coleine C."/>
            <person name="Stajich J.E."/>
            <person name="Selbmann L."/>
        </authorList>
    </citation>
    <scope>NUCLEOTIDE SEQUENCE [LARGE SCALE GENOMIC DNA]</scope>
    <source>
        <strain evidence="3 4">CCFEE 5935</strain>
    </source>
</reference>
<dbReference type="Pfam" id="PF00069">
    <property type="entry name" value="Pkinase"/>
    <property type="match status" value="1"/>
</dbReference>
<dbReference type="InterPro" id="IPR011009">
    <property type="entry name" value="Kinase-like_dom_sf"/>
</dbReference>
<dbReference type="EMBL" id="JAVRRT010000005">
    <property type="protein sequence ID" value="KAK5172084.1"/>
    <property type="molecule type" value="Genomic_DNA"/>
</dbReference>
<dbReference type="PANTHER" id="PTHR44167:SF24">
    <property type="entry name" value="SERINE_THREONINE-PROTEIN KINASE CHK2"/>
    <property type="match status" value="1"/>
</dbReference>
<name>A0AAV9PF59_9PEZI</name>
<organism evidence="3 4">
    <name type="scientific">Saxophila tyrrhenica</name>
    <dbReference type="NCBI Taxonomy" id="1690608"/>
    <lineage>
        <taxon>Eukaryota</taxon>
        <taxon>Fungi</taxon>
        <taxon>Dikarya</taxon>
        <taxon>Ascomycota</taxon>
        <taxon>Pezizomycotina</taxon>
        <taxon>Dothideomycetes</taxon>
        <taxon>Dothideomycetidae</taxon>
        <taxon>Mycosphaerellales</taxon>
        <taxon>Extremaceae</taxon>
        <taxon>Saxophila</taxon>
    </lineage>
</organism>
<sequence>MALDAKYASLITSLDALLQQSRKHDAESALSLDLDDALLELESWHASYTSQAVPSLLESLAADKSGSDLAELTLDTTLHFSQDLEATMAEWSSTSREPLDTHPGTSRILDAARLLRDIKGTVFVQEAAWRDEQLHAIVEQRSNPHSDRSSIVHEPQFDRAERDRVTESSSRSKTKDDKETTLERATPMTGSQVHHKSVQLFKSPRHSLSETKPPRLRQAHPDSGEESDQRPAQITKPSSQIPADSNHDVQVSPMQLPQERRDALQMDAETVQSVRPTSAPAFPPNSPAVDNRRKHRILRVIRSPRHSLSDPWTPQPRQAHPDGGDEPRQHPTRTATYVKSPIDLFWPQHASSKEPRQRVIKSEIKLNPDIEYTSFIAGTQKSMVWCARSQKEDRTDDHLAVKIVPCDETTMRKIEGRDVPGGRYELKNLASINHDHIVALVGSFEEDRPNRDRVFGLLLYPLARTHMENLVSEISRYNETRTATNMEQCHEKTYLLLSYFACLCQVLMYLHRHRILHQDVKPSNILVDNFDNVLLADFDIAKKYTSRQFDMGVGAPPQTRKYAPAHVKEGKDHGSEWDVYSLGCVFLEMATVIMGETITAQHQHFVCGDTVVEGWQELELGYDEALKLGRIKSWIEHLKTRFAAAPKHSLLRNSFSSAGALEKYQTPEGAAEAFFGSILMMLNAELGADGILERACSCFCRLSQWDCTYCFPPGSNHMSTKPGARSVLSSKMVEAPKLITITVSISKYPELSSACSRNIR</sequence>
<feature type="region of interest" description="Disordered" evidence="1">
    <location>
        <begin position="302"/>
        <end position="332"/>
    </location>
</feature>
<dbReference type="GO" id="GO:0044773">
    <property type="term" value="P:mitotic DNA damage checkpoint signaling"/>
    <property type="evidence" value="ECO:0007669"/>
    <property type="project" value="TreeGrafter"/>
</dbReference>
<feature type="compositionally biased region" description="Basic and acidic residues" evidence="1">
    <location>
        <begin position="142"/>
        <end position="166"/>
    </location>
</feature>
<evidence type="ECO:0000313" key="3">
    <source>
        <dbReference type="EMBL" id="KAK5172084.1"/>
    </source>
</evidence>
<dbReference type="Gene3D" id="1.10.510.10">
    <property type="entry name" value="Transferase(Phosphotransferase) domain 1"/>
    <property type="match status" value="1"/>
</dbReference>
<dbReference type="CDD" id="cd00180">
    <property type="entry name" value="PKc"/>
    <property type="match status" value="1"/>
</dbReference>
<dbReference type="GO" id="GO:0004674">
    <property type="term" value="F:protein serine/threonine kinase activity"/>
    <property type="evidence" value="ECO:0007669"/>
    <property type="project" value="TreeGrafter"/>
</dbReference>
<evidence type="ECO:0000256" key="1">
    <source>
        <dbReference type="SAM" id="MobiDB-lite"/>
    </source>
</evidence>
<dbReference type="PROSITE" id="PS00108">
    <property type="entry name" value="PROTEIN_KINASE_ST"/>
    <property type="match status" value="1"/>
</dbReference>
<dbReference type="RefSeq" id="XP_064660928.1">
    <property type="nucleotide sequence ID" value="XM_064800977.1"/>
</dbReference>
<dbReference type="SMART" id="SM00220">
    <property type="entry name" value="S_TKc"/>
    <property type="match status" value="1"/>
</dbReference>
<comment type="caution">
    <text evidence="3">The sequence shown here is derived from an EMBL/GenBank/DDBJ whole genome shotgun (WGS) entry which is preliminary data.</text>
</comment>
<dbReference type="PROSITE" id="PS50011">
    <property type="entry name" value="PROTEIN_KINASE_DOM"/>
    <property type="match status" value="1"/>
</dbReference>
<dbReference type="SUPFAM" id="SSF56112">
    <property type="entry name" value="Protein kinase-like (PK-like)"/>
    <property type="match status" value="1"/>
</dbReference>
<dbReference type="Proteomes" id="UP001337655">
    <property type="component" value="Unassembled WGS sequence"/>
</dbReference>
<feature type="compositionally biased region" description="Polar residues" evidence="1">
    <location>
        <begin position="230"/>
        <end position="255"/>
    </location>
</feature>
<protein>
    <recommendedName>
        <fullName evidence="2">Protein kinase domain-containing protein</fullName>
    </recommendedName>
</protein>
<evidence type="ECO:0000259" key="2">
    <source>
        <dbReference type="PROSITE" id="PS50011"/>
    </source>
</evidence>
<dbReference type="GO" id="GO:0005524">
    <property type="term" value="F:ATP binding"/>
    <property type="evidence" value="ECO:0007669"/>
    <property type="project" value="InterPro"/>
</dbReference>
<feature type="compositionally biased region" description="Basic and acidic residues" evidence="1">
    <location>
        <begin position="207"/>
        <end position="229"/>
    </location>
</feature>
<accession>A0AAV9PF59</accession>
<evidence type="ECO:0000313" key="4">
    <source>
        <dbReference type="Proteomes" id="UP001337655"/>
    </source>
</evidence>
<dbReference type="GeneID" id="89925067"/>
<dbReference type="GO" id="GO:0005634">
    <property type="term" value="C:nucleus"/>
    <property type="evidence" value="ECO:0007669"/>
    <property type="project" value="TreeGrafter"/>
</dbReference>